<reference evidence="2" key="1">
    <citation type="submission" date="2019-12" db="EMBL/GenBank/DDBJ databases">
        <title>Genome sequencing and annotation of Brassica cretica.</title>
        <authorList>
            <person name="Studholme D.J."/>
            <person name="Sarris P.F."/>
        </authorList>
    </citation>
    <scope>NUCLEOTIDE SEQUENCE</scope>
    <source>
        <strain evidence="2">PFS-001/15</strain>
        <tissue evidence="2">Leaf</tissue>
    </source>
</reference>
<sequence>MEEEVIWADHHKRYNALSAMDLDMFGRRSSCGGDDDVGSDDDDDDGGIFDLAGNYEKLYEYWLKLVEANSDLAKEKAKLEAQVAEALKYASEKKEEARQTVAQLVETQKGLTTLNNGTDQLDNLFSVGQSDRCGLGYQGECFKAESMFVSAGKTKDVATSDTKPEVKRFAGNATNEKTAMKSTTDVKNVTDMRTATSTTTSTGTATVPEKVFGLKSGSQQKFRSVCHHCGVVGHIRPRCFKLLREKNQMEQAYGIRRCYIFLEALIHQTRFLGLNLHVGCSVDQPLHQFPFVIAGDLSCPSLVPVEESGFDACSGTFIDRWAMGHLVSDVSSSSSTGFNLWAYGM</sequence>
<evidence type="ECO:0000313" key="3">
    <source>
        <dbReference type="Proteomes" id="UP000712281"/>
    </source>
</evidence>
<protein>
    <recommendedName>
        <fullName evidence="4">CCHC-type domain-containing protein</fullName>
    </recommendedName>
</protein>
<dbReference type="Proteomes" id="UP000712281">
    <property type="component" value="Unassembled WGS sequence"/>
</dbReference>
<comment type="caution">
    <text evidence="2">The sequence shown here is derived from an EMBL/GenBank/DDBJ whole genome shotgun (WGS) entry which is preliminary data.</text>
</comment>
<accession>A0A8S9KRZ8</accession>
<proteinExistence type="predicted"/>
<evidence type="ECO:0000256" key="1">
    <source>
        <dbReference type="SAM" id="Coils"/>
    </source>
</evidence>
<evidence type="ECO:0000313" key="2">
    <source>
        <dbReference type="EMBL" id="KAF2596148.1"/>
    </source>
</evidence>
<gene>
    <name evidence="2" type="ORF">F2Q68_00008293</name>
</gene>
<feature type="coiled-coil region" evidence="1">
    <location>
        <begin position="65"/>
        <end position="107"/>
    </location>
</feature>
<dbReference type="AlphaFoldDB" id="A0A8S9KRZ8"/>
<name>A0A8S9KRZ8_BRACR</name>
<keyword evidence="1" id="KW-0175">Coiled coil</keyword>
<dbReference type="EMBL" id="QGKW02000717">
    <property type="protein sequence ID" value="KAF2596148.1"/>
    <property type="molecule type" value="Genomic_DNA"/>
</dbReference>
<evidence type="ECO:0008006" key="4">
    <source>
        <dbReference type="Google" id="ProtNLM"/>
    </source>
</evidence>
<organism evidence="2 3">
    <name type="scientific">Brassica cretica</name>
    <name type="common">Mustard</name>
    <dbReference type="NCBI Taxonomy" id="69181"/>
    <lineage>
        <taxon>Eukaryota</taxon>
        <taxon>Viridiplantae</taxon>
        <taxon>Streptophyta</taxon>
        <taxon>Embryophyta</taxon>
        <taxon>Tracheophyta</taxon>
        <taxon>Spermatophyta</taxon>
        <taxon>Magnoliopsida</taxon>
        <taxon>eudicotyledons</taxon>
        <taxon>Gunneridae</taxon>
        <taxon>Pentapetalae</taxon>
        <taxon>rosids</taxon>
        <taxon>malvids</taxon>
        <taxon>Brassicales</taxon>
        <taxon>Brassicaceae</taxon>
        <taxon>Brassiceae</taxon>
        <taxon>Brassica</taxon>
    </lineage>
</organism>